<name>A0A9P7YN32_9HELO</name>
<evidence type="ECO:0000313" key="4">
    <source>
        <dbReference type="Proteomes" id="UP000824998"/>
    </source>
</evidence>
<keyword evidence="2" id="KW-0472">Membrane</keyword>
<evidence type="ECO:0000256" key="2">
    <source>
        <dbReference type="SAM" id="Phobius"/>
    </source>
</evidence>
<dbReference type="AlphaFoldDB" id="A0A9P7YN32"/>
<feature type="compositionally biased region" description="Polar residues" evidence="1">
    <location>
        <begin position="251"/>
        <end position="260"/>
    </location>
</feature>
<evidence type="ECO:0000313" key="3">
    <source>
        <dbReference type="EMBL" id="KAG9236105.1"/>
    </source>
</evidence>
<reference evidence="3" key="1">
    <citation type="journal article" date="2021" name="IMA Fungus">
        <title>Genomic characterization of three marine fungi, including Emericellopsis atlantica sp. nov. with signatures of a generalist lifestyle and marine biomass degradation.</title>
        <authorList>
            <person name="Hagestad O.C."/>
            <person name="Hou L."/>
            <person name="Andersen J.H."/>
            <person name="Hansen E.H."/>
            <person name="Altermark B."/>
            <person name="Li C."/>
            <person name="Kuhnert E."/>
            <person name="Cox R.J."/>
            <person name="Crous P.W."/>
            <person name="Spatafora J.W."/>
            <person name="Lail K."/>
            <person name="Amirebrahimi M."/>
            <person name="Lipzen A."/>
            <person name="Pangilinan J."/>
            <person name="Andreopoulos W."/>
            <person name="Hayes R.D."/>
            <person name="Ng V."/>
            <person name="Grigoriev I.V."/>
            <person name="Jackson S.A."/>
            <person name="Sutton T.D.S."/>
            <person name="Dobson A.D.W."/>
            <person name="Rama T."/>
        </authorList>
    </citation>
    <scope>NUCLEOTIDE SEQUENCE</scope>
    <source>
        <strain evidence="3">TRa018bII</strain>
    </source>
</reference>
<accession>A0A9P7YN32</accession>
<sequence length="260" mass="28967">MVNFSPNRKPPLSMQPDSVALLAALLPTLVIISALSCLPIYLFTQLRKSLSRPLTLEKQPPTGGEEDPWDTIVGEPSNGLRSFVGHLITDDFSQAGNFDEETNLLFLHEISCWTEDFIKTNNIPDPIFNDAEVSQHLAVLGYKAMPAASFLRLLRNHKTRRAILSHLVTDVLLRWTSLDGDPKDSLLPFTAQQHKDLKAYFEALDGVKVTSQLPYISPQSTLNSLSQFHQLLKSSSQSYPSTSREKKIGLPQTSTNSSTY</sequence>
<dbReference type="OrthoDB" id="3579491at2759"/>
<keyword evidence="4" id="KW-1185">Reference proteome</keyword>
<proteinExistence type="predicted"/>
<comment type="caution">
    <text evidence="3">The sequence shown here is derived from an EMBL/GenBank/DDBJ whole genome shotgun (WGS) entry which is preliminary data.</text>
</comment>
<feature type="transmembrane region" description="Helical" evidence="2">
    <location>
        <begin position="20"/>
        <end position="43"/>
    </location>
</feature>
<protein>
    <submittedName>
        <fullName evidence="3">Uncharacterized protein</fullName>
    </submittedName>
</protein>
<dbReference type="Proteomes" id="UP000824998">
    <property type="component" value="Unassembled WGS sequence"/>
</dbReference>
<keyword evidence="2" id="KW-0812">Transmembrane</keyword>
<feature type="region of interest" description="Disordered" evidence="1">
    <location>
        <begin position="236"/>
        <end position="260"/>
    </location>
</feature>
<evidence type="ECO:0000256" key="1">
    <source>
        <dbReference type="SAM" id="MobiDB-lite"/>
    </source>
</evidence>
<gene>
    <name evidence="3" type="ORF">BJ875DRAFT_457431</name>
</gene>
<organism evidence="3 4">
    <name type="scientific">Amylocarpus encephaloides</name>
    <dbReference type="NCBI Taxonomy" id="45428"/>
    <lineage>
        <taxon>Eukaryota</taxon>
        <taxon>Fungi</taxon>
        <taxon>Dikarya</taxon>
        <taxon>Ascomycota</taxon>
        <taxon>Pezizomycotina</taxon>
        <taxon>Leotiomycetes</taxon>
        <taxon>Helotiales</taxon>
        <taxon>Helotiales incertae sedis</taxon>
        <taxon>Amylocarpus</taxon>
    </lineage>
</organism>
<keyword evidence="2" id="KW-1133">Transmembrane helix</keyword>
<dbReference type="EMBL" id="MU251415">
    <property type="protein sequence ID" value="KAG9236105.1"/>
    <property type="molecule type" value="Genomic_DNA"/>
</dbReference>